<dbReference type="SUPFAM" id="SSF48464">
    <property type="entry name" value="ENTH/VHS domain"/>
    <property type="match status" value="1"/>
</dbReference>
<dbReference type="KEGG" id="olu:OSTLU_34819"/>
<feature type="compositionally biased region" description="Basic and acidic residues" evidence="3">
    <location>
        <begin position="149"/>
        <end position="163"/>
    </location>
</feature>
<feature type="compositionally biased region" description="Gly residues" evidence="3">
    <location>
        <begin position="189"/>
        <end position="198"/>
    </location>
</feature>
<reference evidence="5 6" key="1">
    <citation type="journal article" date="2007" name="Proc. Natl. Acad. Sci. U.S.A.">
        <title>The tiny eukaryote Ostreococcus provides genomic insights into the paradox of plankton speciation.</title>
        <authorList>
            <person name="Palenik B."/>
            <person name="Grimwood J."/>
            <person name="Aerts A."/>
            <person name="Rouze P."/>
            <person name="Salamov A."/>
            <person name="Putnam N."/>
            <person name="Dupont C."/>
            <person name="Jorgensen R."/>
            <person name="Derelle E."/>
            <person name="Rombauts S."/>
            <person name="Zhou K."/>
            <person name="Otillar R."/>
            <person name="Merchant S.S."/>
            <person name="Podell S."/>
            <person name="Gaasterland T."/>
            <person name="Napoli C."/>
            <person name="Gendler K."/>
            <person name="Manuell A."/>
            <person name="Tai V."/>
            <person name="Vallon O."/>
            <person name="Piganeau G."/>
            <person name="Jancek S."/>
            <person name="Heijde M."/>
            <person name="Jabbari K."/>
            <person name="Bowler C."/>
            <person name="Lohr M."/>
            <person name="Robbens S."/>
            <person name="Werner G."/>
            <person name="Dubchak I."/>
            <person name="Pazour G.J."/>
            <person name="Ren Q."/>
            <person name="Paulsen I."/>
            <person name="Delwiche C."/>
            <person name="Schmutz J."/>
            <person name="Rokhsar D."/>
            <person name="Van de Peer Y."/>
            <person name="Moreau H."/>
            <person name="Grigoriev I.V."/>
        </authorList>
    </citation>
    <scope>NUCLEOTIDE SEQUENCE [LARGE SCALE GENOMIC DNA]</scope>
    <source>
        <strain evidence="5 6">CCE9901</strain>
    </source>
</reference>
<name>A4S350_OSTLU</name>
<evidence type="ECO:0000313" key="5">
    <source>
        <dbReference type="EMBL" id="ABO98150.1"/>
    </source>
</evidence>
<feature type="region of interest" description="Disordered" evidence="3">
    <location>
        <begin position="149"/>
        <end position="198"/>
    </location>
</feature>
<dbReference type="GO" id="GO:0030276">
    <property type="term" value="F:clathrin binding"/>
    <property type="evidence" value="ECO:0007669"/>
    <property type="project" value="TreeGrafter"/>
</dbReference>
<dbReference type="STRING" id="436017.A4S350"/>
<evidence type="ECO:0000259" key="4">
    <source>
        <dbReference type="PROSITE" id="PS50942"/>
    </source>
</evidence>
<dbReference type="eggNOG" id="KOG2056">
    <property type="taxonomic scope" value="Eukaryota"/>
</dbReference>
<feature type="domain" description="ENTH" evidence="4">
    <location>
        <begin position="26"/>
        <end position="156"/>
    </location>
</feature>
<dbReference type="GO" id="GO:0030125">
    <property type="term" value="C:clathrin vesicle coat"/>
    <property type="evidence" value="ECO:0007669"/>
    <property type="project" value="TreeGrafter"/>
</dbReference>
<dbReference type="GO" id="GO:0006897">
    <property type="term" value="P:endocytosis"/>
    <property type="evidence" value="ECO:0007669"/>
    <property type="project" value="TreeGrafter"/>
</dbReference>
<dbReference type="InterPro" id="IPR008942">
    <property type="entry name" value="ENTH_VHS"/>
</dbReference>
<dbReference type="CDD" id="cd03571">
    <property type="entry name" value="ENTH"/>
    <property type="match status" value="1"/>
</dbReference>
<evidence type="ECO:0000256" key="2">
    <source>
        <dbReference type="ARBA" id="ARBA00023329"/>
    </source>
</evidence>
<dbReference type="Pfam" id="PF01417">
    <property type="entry name" value="ENTH"/>
    <property type="match status" value="1"/>
</dbReference>
<dbReference type="GeneID" id="5003862"/>
<dbReference type="GO" id="GO:0005886">
    <property type="term" value="C:plasma membrane"/>
    <property type="evidence" value="ECO:0007669"/>
    <property type="project" value="TreeGrafter"/>
</dbReference>
<dbReference type="PANTHER" id="PTHR12276">
    <property type="entry name" value="EPSIN/ENT-RELATED"/>
    <property type="match status" value="1"/>
</dbReference>
<dbReference type="Proteomes" id="UP000001568">
    <property type="component" value="Chromosome 9"/>
</dbReference>
<evidence type="ECO:0000313" key="6">
    <source>
        <dbReference type="Proteomes" id="UP000001568"/>
    </source>
</evidence>
<dbReference type="OMA" id="NARDHIY"/>
<dbReference type="Gramene" id="ABO98150">
    <property type="protein sequence ID" value="ABO98150"/>
    <property type="gene ID" value="OSTLU_34819"/>
</dbReference>
<dbReference type="GO" id="GO:0005768">
    <property type="term" value="C:endosome"/>
    <property type="evidence" value="ECO:0007669"/>
    <property type="project" value="TreeGrafter"/>
</dbReference>
<protein>
    <recommendedName>
        <fullName evidence="4">ENTH domain-containing protein</fullName>
    </recommendedName>
</protein>
<keyword evidence="2" id="KW-0968">Cytoplasmic vesicle</keyword>
<dbReference type="SMART" id="SM00273">
    <property type="entry name" value="ENTH"/>
    <property type="match status" value="1"/>
</dbReference>
<dbReference type="AlphaFoldDB" id="A4S350"/>
<keyword evidence="6" id="KW-1185">Reference proteome</keyword>
<dbReference type="PANTHER" id="PTHR12276:SF45">
    <property type="entry name" value="CLATHRIN INTERACTOR 1"/>
    <property type="match status" value="1"/>
</dbReference>
<feature type="non-terminal residue" evidence="5">
    <location>
        <position position="198"/>
    </location>
</feature>
<dbReference type="InterPro" id="IPR013809">
    <property type="entry name" value="ENTH"/>
</dbReference>
<organism evidence="5 6">
    <name type="scientific">Ostreococcus lucimarinus (strain CCE9901)</name>
    <dbReference type="NCBI Taxonomy" id="436017"/>
    <lineage>
        <taxon>Eukaryota</taxon>
        <taxon>Viridiplantae</taxon>
        <taxon>Chlorophyta</taxon>
        <taxon>Mamiellophyceae</taxon>
        <taxon>Mamiellales</taxon>
        <taxon>Bathycoccaceae</taxon>
        <taxon>Ostreococcus</taxon>
    </lineage>
</organism>
<dbReference type="OrthoDB" id="4033880at2759"/>
<evidence type="ECO:0000256" key="1">
    <source>
        <dbReference type="ARBA" id="ARBA00004132"/>
    </source>
</evidence>
<dbReference type="Gene3D" id="1.25.40.90">
    <property type="match status" value="1"/>
</dbReference>
<evidence type="ECO:0000256" key="3">
    <source>
        <dbReference type="SAM" id="MobiDB-lite"/>
    </source>
</evidence>
<dbReference type="PROSITE" id="PS50942">
    <property type="entry name" value="ENTH"/>
    <property type="match status" value="1"/>
</dbReference>
<comment type="subcellular location">
    <subcellularLocation>
        <location evidence="1">Cytoplasmic vesicle</location>
        <location evidence="1">Clathrin-coated vesicle</location>
    </subcellularLocation>
</comment>
<accession>A4S350</accession>
<sequence>MFKAALTTIKSAIPDEVAQAAKKRVNQWKGIGDDEALVRDATNSEPWGPHGEQLRAIARLTRDGKWDVVREVLEKRLKSAPEEWRRAYKALTVVEYLVANGDRAIAEDVRRRRMMDGALRFEYKDARGKDEGVNVRHRAEKIKALVEDPRSVEEAREKAERNRGKYAGMSSEEARTHARRGSTSSAGGSFSGGSALGG</sequence>
<dbReference type="EMBL" id="CP000589">
    <property type="protein sequence ID" value="ABO98150.1"/>
    <property type="molecule type" value="Genomic_DNA"/>
</dbReference>
<dbReference type="HOGENOM" id="CLU_1381239_0_0_1"/>
<proteinExistence type="predicted"/>
<gene>
    <name evidence="5" type="ORF">OSTLU_34819</name>
</gene>
<dbReference type="GO" id="GO:0005543">
    <property type="term" value="F:phospholipid binding"/>
    <property type="evidence" value="ECO:0007669"/>
    <property type="project" value="TreeGrafter"/>
</dbReference>
<dbReference type="RefSeq" id="XP_001419857.1">
    <property type="nucleotide sequence ID" value="XM_001419820.1"/>
</dbReference>